<evidence type="ECO:0000313" key="3">
    <source>
        <dbReference type="Proteomes" id="UP001066276"/>
    </source>
</evidence>
<evidence type="ECO:0000256" key="1">
    <source>
        <dbReference type="SAM" id="MobiDB-lite"/>
    </source>
</evidence>
<evidence type="ECO:0000313" key="2">
    <source>
        <dbReference type="EMBL" id="KAJ1149723.1"/>
    </source>
</evidence>
<keyword evidence="3" id="KW-1185">Reference proteome</keyword>
<accession>A0AAV7RC93</accession>
<organism evidence="2 3">
    <name type="scientific">Pleurodeles waltl</name>
    <name type="common">Iberian ribbed newt</name>
    <dbReference type="NCBI Taxonomy" id="8319"/>
    <lineage>
        <taxon>Eukaryota</taxon>
        <taxon>Metazoa</taxon>
        <taxon>Chordata</taxon>
        <taxon>Craniata</taxon>
        <taxon>Vertebrata</taxon>
        <taxon>Euteleostomi</taxon>
        <taxon>Amphibia</taxon>
        <taxon>Batrachia</taxon>
        <taxon>Caudata</taxon>
        <taxon>Salamandroidea</taxon>
        <taxon>Salamandridae</taxon>
        <taxon>Pleurodelinae</taxon>
        <taxon>Pleurodeles</taxon>
    </lineage>
</organism>
<sequence length="108" mass="11642">MTDLPSSSYSELVPVNGMPKTKELSLRQSQDDPLDCLSGQDAYPVPLNLPAWDTSAGPCAEAHGEEHNMLEDNTLSDVVVIDDKKQQRDVSLKLSAASGGLLRYRAAA</sequence>
<feature type="compositionally biased region" description="Polar residues" evidence="1">
    <location>
        <begin position="1"/>
        <end position="10"/>
    </location>
</feature>
<evidence type="ECO:0008006" key="4">
    <source>
        <dbReference type="Google" id="ProtNLM"/>
    </source>
</evidence>
<feature type="region of interest" description="Disordered" evidence="1">
    <location>
        <begin position="1"/>
        <end position="32"/>
    </location>
</feature>
<name>A0AAV7RC93_PLEWA</name>
<comment type="caution">
    <text evidence="2">The sequence shown here is derived from an EMBL/GenBank/DDBJ whole genome shotgun (WGS) entry which is preliminary data.</text>
</comment>
<reference evidence="2" key="1">
    <citation type="journal article" date="2022" name="bioRxiv">
        <title>Sequencing and chromosome-scale assembly of the giantPleurodeles waltlgenome.</title>
        <authorList>
            <person name="Brown T."/>
            <person name="Elewa A."/>
            <person name="Iarovenko S."/>
            <person name="Subramanian E."/>
            <person name="Araus A.J."/>
            <person name="Petzold A."/>
            <person name="Susuki M."/>
            <person name="Suzuki K.-i.T."/>
            <person name="Hayashi T."/>
            <person name="Toyoda A."/>
            <person name="Oliveira C."/>
            <person name="Osipova E."/>
            <person name="Leigh N.D."/>
            <person name="Simon A."/>
            <person name="Yun M.H."/>
        </authorList>
    </citation>
    <scope>NUCLEOTIDE SEQUENCE</scope>
    <source>
        <strain evidence="2">20211129_DDA</strain>
        <tissue evidence="2">Liver</tissue>
    </source>
</reference>
<protein>
    <recommendedName>
        <fullName evidence="4">Prolactin receptor</fullName>
    </recommendedName>
</protein>
<dbReference type="Proteomes" id="UP001066276">
    <property type="component" value="Chromosome 5"/>
</dbReference>
<gene>
    <name evidence="2" type="ORF">NDU88_002528</name>
</gene>
<proteinExistence type="predicted"/>
<dbReference type="EMBL" id="JANPWB010000009">
    <property type="protein sequence ID" value="KAJ1149723.1"/>
    <property type="molecule type" value="Genomic_DNA"/>
</dbReference>
<dbReference type="AlphaFoldDB" id="A0AAV7RC93"/>